<sequence>MLDQWTAPAAPSPGPLPAVPDEQKTVIPTPTESAGEVSSFLANPTMPTSMPNSTTDDAQQDGTLVSGGDRADPKQETKDEESKSHQELNVGKKEATKTGGQEEKKAEEEYKLPKGLKQPPPEAFKEPDPNSLLDAFGF</sequence>
<keyword evidence="3" id="KW-1185">Reference proteome</keyword>
<organism evidence="2 3">
    <name type="scientific">Aureobasidium vineae</name>
    <dbReference type="NCBI Taxonomy" id="2773715"/>
    <lineage>
        <taxon>Eukaryota</taxon>
        <taxon>Fungi</taxon>
        <taxon>Dikarya</taxon>
        <taxon>Ascomycota</taxon>
        <taxon>Pezizomycotina</taxon>
        <taxon>Dothideomycetes</taxon>
        <taxon>Dothideomycetidae</taxon>
        <taxon>Dothideales</taxon>
        <taxon>Saccotheciaceae</taxon>
        <taxon>Aureobasidium</taxon>
    </lineage>
</organism>
<proteinExistence type="predicted"/>
<gene>
    <name evidence="2" type="ORF">AWRI4619_LOCUS2205</name>
</gene>
<accession>A0A9N8P6U5</accession>
<comment type="caution">
    <text evidence="2">The sequence shown here is derived from an EMBL/GenBank/DDBJ whole genome shotgun (WGS) entry which is preliminary data.</text>
</comment>
<feature type="region of interest" description="Disordered" evidence="1">
    <location>
        <begin position="1"/>
        <end position="138"/>
    </location>
</feature>
<protein>
    <submittedName>
        <fullName evidence="2">Uncharacterized protein</fullName>
    </submittedName>
</protein>
<name>A0A9N8P6U5_9PEZI</name>
<reference evidence="2" key="1">
    <citation type="submission" date="2020-06" db="EMBL/GenBank/DDBJ databases">
        <authorList>
            <person name="Onetto C."/>
        </authorList>
    </citation>
    <scope>NUCLEOTIDE SEQUENCE</scope>
</reference>
<dbReference type="AlphaFoldDB" id="A0A9N8P6U5"/>
<dbReference type="EMBL" id="CAIJEN010000002">
    <property type="protein sequence ID" value="CAD0083638.1"/>
    <property type="molecule type" value="Genomic_DNA"/>
</dbReference>
<feature type="compositionally biased region" description="Basic and acidic residues" evidence="1">
    <location>
        <begin position="69"/>
        <end position="112"/>
    </location>
</feature>
<evidence type="ECO:0000256" key="1">
    <source>
        <dbReference type="SAM" id="MobiDB-lite"/>
    </source>
</evidence>
<dbReference type="Proteomes" id="UP000716446">
    <property type="component" value="Unassembled WGS sequence"/>
</dbReference>
<feature type="compositionally biased region" description="Low complexity" evidence="1">
    <location>
        <begin position="43"/>
        <end position="55"/>
    </location>
</feature>
<evidence type="ECO:0000313" key="3">
    <source>
        <dbReference type="Proteomes" id="UP000716446"/>
    </source>
</evidence>
<evidence type="ECO:0000313" key="2">
    <source>
        <dbReference type="EMBL" id="CAD0083638.1"/>
    </source>
</evidence>